<dbReference type="EMBL" id="HG670623">
    <property type="protein sequence ID" value="CDI77323.1"/>
    <property type="molecule type" value="Genomic_DNA"/>
</dbReference>
<evidence type="ECO:0000313" key="6">
    <source>
        <dbReference type="EMBL" id="CDI77323.1"/>
    </source>
</evidence>
<evidence type="ECO:0000256" key="3">
    <source>
        <dbReference type="ARBA" id="ARBA00022927"/>
    </source>
</evidence>
<dbReference type="VEuPathDB" id="ToxoDB:EAH_00063040"/>
<dbReference type="PROSITE" id="PS51072">
    <property type="entry name" value="MHD"/>
    <property type="match status" value="1"/>
</dbReference>
<dbReference type="GO" id="GO:0030131">
    <property type="term" value="C:clathrin adaptor complex"/>
    <property type="evidence" value="ECO:0007669"/>
    <property type="project" value="InterPro"/>
</dbReference>
<reference evidence="6" key="2">
    <citation type="submission" date="2013-10" db="EMBL/GenBank/DDBJ databases">
        <authorList>
            <person name="Aslett M."/>
        </authorList>
    </citation>
    <scope>NUCLEOTIDE SEQUENCE [LARGE SCALE GENOMIC DNA]</scope>
    <source>
        <strain evidence="6">Houghton</strain>
    </source>
</reference>
<dbReference type="Gene3D" id="2.60.40.1170">
    <property type="entry name" value="Mu homology domain, subdomain B"/>
    <property type="match status" value="1"/>
</dbReference>
<feature type="non-terminal residue" evidence="6">
    <location>
        <position position="160"/>
    </location>
</feature>
<dbReference type="PROSITE" id="PS51318">
    <property type="entry name" value="TAT"/>
    <property type="match status" value="1"/>
</dbReference>
<keyword evidence="2" id="KW-0813">Transport</keyword>
<dbReference type="Proteomes" id="UP000018050">
    <property type="component" value="Unassembled WGS sequence"/>
</dbReference>
<dbReference type="InterPro" id="IPR050431">
    <property type="entry name" value="Adaptor_comp_med_subunit"/>
</dbReference>
<evidence type="ECO:0000259" key="5">
    <source>
        <dbReference type="PROSITE" id="PS51072"/>
    </source>
</evidence>
<evidence type="ECO:0000256" key="1">
    <source>
        <dbReference type="ARBA" id="ARBA00004308"/>
    </source>
</evidence>
<organism evidence="6 7">
    <name type="scientific">Eimeria acervulina</name>
    <name type="common">Coccidian parasite</name>
    <dbReference type="NCBI Taxonomy" id="5801"/>
    <lineage>
        <taxon>Eukaryota</taxon>
        <taxon>Sar</taxon>
        <taxon>Alveolata</taxon>
        <taxon>Apicomplexa</taxon>
        <taxon>Conoidasida</taxon>
        <taxon>Coccidia</taxon>
        <taxon>Eucoccidiorida</taxon>
        <taxon>Eimeriorina</taxon>
        <taxon>Eimeriidae</taxon>
        <taxon>Eimeria</taxon>
    </lineage>
</organism>
<dbReference type="GO" id="GO:0006886">
    <property type="term" value="P:intracellular protein transport"/>
    <property type="evidence" value="ECO:0007669"/>
    <property type="project" value="InterPro"/>
</dbReference>
<comment type="subcellular location">
    <subcellularLocation>
        <location evidence="1">Endomembrane system</location>
    </subcellularLocation>
</comment>
<dbReference type="GO" id="GO:0016192">
    <property type="term" value="P:vesicle-mediated transport"/>
    <property type="evidence" value="ECO:0007669"/>
    <property type="project" value="InterPro"/>
</dbReference>
<keyword evidence="4" id="KW-0472">Membrane</keyword>
<sequence>MPSTASRRPVAAAAGGGGFSSSSGGGGAGAAGAAAAARRRSEIFVDVIEKLSAVLSGDGRLLHASLEGFIQMKSYLDSPPLLKLALTDQLPVAANGVGLCAERCTFQEGVDFSAFESERLLLFKPPAGEFVLMNYRIKNINVMPFRVFPLVEELAHSKAE</sequence>
<keyword evidence="3" id="KW-0653">Protein transport</keyword>
<evidence type="ECO:0000256" key="4">
    <source>
        <dbReference type="ARBA" id="ARBA00023136"/>
    </source>
</evidence>
<reference evidence="6" key="1">
    <citation type="submission" date="2013-10" db="EMBL/GenBank/DDBJ databases">
        <title>Genomic analysis of the causative agents of coccidiosis in chickens.</title>
        <authorList>
            <person name="Reid A.J."/>
            <person name="Blake D."/>
            <person name="Billington K."/>
            <person name="Browne H."/>
            <person name="Dunn M."/>
            <person name="Hung S."/>
            <person name="Kawahara F."/>
            <person name="Miranda-Saavedra D."/>
            <person name="Mourier T."/>
            <person name="Nagra H."/>
            <person name="Otto T.D."/>
            <person name="Rawlings N."/>
            <person name="Sanchez A."/>
            <person name="Sanders M."/>
            <person name="Subramaniam C."/>
            <person name="Tay Y."/>
            <person name="Dear P."/>
            <person name="Doerig C."/>
            <person name="Gruber A."/>
            <person name="Parkinson J."/>
            <person name="Shirley M."/>
            <person name="Wan K.L."/>
            <person name="Berriman M."/>
            <person name="Tomley F."/>
            <person name="Pain A."/>
        </authorList>
    </citation>
    <scope>NUCLEOTIDE SEQUENCE [LARGE SCALE GENOMIC DNA]</scope>
    <source>
        <strain evidence="6">Houghton</strain>
    </source>
</reference>
<dbReference type="Pfam" id="PF00928">
    <property type="entry name" value="Adap_comp_sub"/>
    <property type="match status" value="1"/>
</dbReference>
<dbReference type="InterPro" id="IPR006311">
    <property type="entry name" value="TAT_signal"/>
</dbReference>
<dbReference type="PRINTS" id="PR00314">
    <property type="entry name" value="CLATHRINADPT"/>
</dbReference>
<dbReference type="RefSeq" id="XP_013252305.1">
    <property type="nucleotide sequence ID" value="XM_013396851.1"/>
</dbReference>
<dbReference type="InterPro" id="IPR036168">
    <property type="entry name" value="AP2_Mu_C_sf"/>
</dbReference>
<dbReference type="PANTHER" id="PTHR10529">
    <property type="entry name" value="AP COMPLEX SUBUNIT MU"/>
    <property type="match status" value="1"/>
</dbReference>
<dbReference type="SUPFAM" id="SSF49447">
    <property type="entry name" value="Second domain of Mu2 adaptin subunit (ap50) of ap2 adaptor"/>
    <property type="match status" value="1"/>
</dbReference>
<accession>U6GD95</accession>
<keyword evidence="7" id="KW-1185">Reference proteome</keyword>
<proteinExistence type="predicted"/>
<feature type="domain" description="MHD" evidence="5">
    <location>
        <begin position="40"/>
        <end position="160"/>
    </location>
</feature>
<protein>
    <recommendedName>
        <fullName evidence="5">MHD domain-containing protein</fullName>
    </recommendedName>
</protein>
<gene>
    <name evidence="6" type="ORF">EAH_00063040</name>
</gene>
<dbReference type="OrthoDB" id="10259133at2759"/>
<name>U6GD95_EIMAC</name>
<evidence type="ECO:0000256" key="2">
    <source>
        <dbReference type="ARBA" id="ARBA00022448"/>
    </source>
</evidence>
<dbReference type="InterPro" id="IPR028565">
    <property type="entry name" value="MHD"/>
</dbReference>
<dbReference type="GeneID" id="25274374"/>
<dbReference type="InterPro" id="IPR001392">
    <property type="entry name" value="Clathrin_mu"/>
</dbReference>
<evidence type="ECO:0000313" key="7">
    <source>
        <dbReference type="Proteomes" id="UP000018050"/>
    </source>
</evidence>
<dbReference type="AlphaFoldDB" id="U6GD95"/>
<dbReference type="GO" id="GO:0012505">
    <property type="term" value="C:endomembrane system"/>
    <property type="evidence" value="ECO:0007669"/>
    <property type="project" value="UniProtKB-SubCell"/>
</dbReference>